<dbReference type="InterPro" id="IPR036388">
    <property type="entry name" value="WH-like_DNA-bd_sf"/>
</dbReference>
<dbReference type="SUPFAM" id="SSF50978">
    <property type="entry name" value="WD40 repeat-like"/>
    <property type="match status" value="3"/>
</dbReference>
<feature type="repeat" description="WD" evidence="3">
    <location>
        <begin position="1053"/>
        <end position="1094"/>
    </location>
</feature>
<dbReference type="PRINTS" id="PR00364">
    <property type="entry name" value="DISEASERSIST"/>
</dbReference>
<dbReference type="InterPro" id="IPR036322">
    <property type="entry name" value="WD40_repeat_dom_sf"/>
</dbReference>
<dbReference type="PRINTS" id="PR00320">
    <property type="entry name" value="GPROTEINBRPT"/>
</dbReference>
<evidence type="ECO:0000259" key="4">
    <source>
        <dbReference type="Pfam" id="PF00931"/>
    </source>
</evidence>
<dbReference type="EMBL" id="JADOES010000004">
    <property type="protein sequence ID" value="MBT9314540.1"/>
    <property type="molecule type" value="Genomic_DNA"/>
</dbReference>
<dbReference type="GO" id="GO:0006355">
    <property type="term" value="P:regulation of DNA-templated transcription"/>
    <property type="evidence" value="ECO:0007669"/>
    <property type="project" value="InterPro"/>
</dbReference>
<dbReference type="InterPro" id="IPR027417">
    <property type="entry name" value="P-loop_NTPase"/>
</dbReference>
<sequence length="1284" mass="144087">MEPEISADFLASEVSDHGITDAEYKALELALNGLSTADIAQRLRISDAAVRKRLGEVYRKFDIGRKGPGKLTLLRRKLLAAQSNLSAATTKRPPDLSNAPRISSFVGRKQELDTLCQWIRDDQCDLVALTGIGGIGKTTLALELAQQLTDDFDLIIWRSIRQFDSFQHLLESFPNDLSKPTLTALLELLAQKRCLLIFDQFEHLFRTNANPTVKSIEKKASRHLQAGVLESRRDREEHGDVDSYRELLEEISSARHRNSHHSCVLIASREKPRELIASEGDQLKVRLFTLTGLGGSDAEDILDQTGLQGGTHLERRQLIGSYAGNPLALKLAATTIKDLFAGSIEQFLEQKQLVFDDLRDILRQQFSRLSPLEEETMYWLAINGLPTAFHNLQADIVSRSNRKDLVYTLRSLEHRSLIEVVGQGSGFKLQPIVMEYVKQHLVKRIVKDLTESAKTKSASVSGNLLLNSHSLLKANADSFTQQRQTDTLLIPVLDSLKQKYGSAKNTQHQLETILEIHRQNPAYKTGYLGGNLFNLMAELSKEITESKDLSHKNFSDLAIWQADLEGVKLTGTKFNNCNLEKSVFTDTLSDVVTVGFTNRSDSFKSPSDAYFAAADINGHIHIWNLKTHQKWAYWQAHISWVRSLAFNRDNTLIATGGDDSTLKIWRFQSHMGSTPHLGNITLEWEDRNFPDWVRSVAFHPDQAIVACCSRSTIYLFYEADDHEAGHQAGDKISSFGPIAPEKFIARTEETIRYITFSFDGDLIASCGDDNHVRVWNWRTGQQLSSKALTHDDWARSLAFVPQTQYLVSSSDDQTIRIWDLTSHELVKTLRHHTDRVRSVAVSPDGRYMVSGSDDGNVVLWDLETKTPLTTSLIHHSRVWSVAFYQTPNETLLVSGGDDRSVVLSRIEGEGSQIRSIKILRGFAMGTRSVAVLRRDAAENSDSEDLIVSGGNDWHVKLWQPFSGRDTPIRDLADHTGRVRSVAAHGKWVASAGDDGTVRIWDIETSACVKVFTGHPHWVRAVVFSPDGTLLASGADDKQIFLWQLPTGTKLYKLSEHKHWIRTLAFSPDGRYLASGGDDKQIFLWNTRNGRQQLKFEDRHEHRIRSVMFRPLSEAADGHQKLLLASGSDDKKIIIWDVQTGQCLKAFDDCHRAGVKAIAFTLDGNQMASGSDDQMIYLWDTSSPNPADWEPNLLEIPMPMGQPLGIQSLAFMSDGQHLVSCDRSDAIYITNIHTGESRPIKPPRPYEKMQIKNITGLDPVQRSNLKDLGAVDVDELNLSLGRKED</sequence>
<feature type="repeat" description="WD" evidence="3">
    <location>
        <begin position="1147"/>
        <end position="1182"/>
    </location>
</feature>
<dbReference type="Proteomes" id="UP000717364">
    <property type="component" value="Unassembled WGS sequence"/>
</dbReference>
<dbReference type="Gene3D" id="1.10.10.10">
    <property type="entry name" value="Winged helix-like DNA-binding domain superfamily/Winged helix DNA-binding domain"/>
    <property type="match status" value="1"/>
</dbReference>
<feature type="domain" description="NB-ARC" evidence="4">
    <location>
        <begin position="109"/>
        <end position="199"/>
    </location>
</feature>
<protein>
    <submittedName>
        <fullName evidence="5">Pentapeptide repeat-containing protein</fullName>
    </submittedName>
</protein>
<feature type="repeat" description="WD" evidence="3">
    <location>
        <begin position="744"/>
        <end position="785"/>
    </location>
</feature>
<dbReference type="InterPro" id="IPR001646">
    <property type="entry name" value="5peptide_repeat"/>
</dbReference>
<feature type="repeat" description="WD" evidence="3">
    <location>
        <begin position="1011"/>
        <end position="1052"/>
    </location>
</feature>
<dbReference type="GO" id="GO:0043531">
    <property type="term" value="F:ADP binding"/>
    <property type="evidence" value="ECO:0007669"/>
    <property type="project" value="InterPro"/>
</dbReference>
<dbReference type="SMART" id="SM00320">
    <property type="entry name" value="WD40"/>
    <property type="match status" value="14"/>
</dbReference>
<dbReference type="InterPro" id="IPR015943">
    <property type="entry name" value="WD40/YVTN_repeat-like_dom_sf"/>
</dbReference>
<evidence type="ECO:0000313" key="5">
    <source>
        <dbReference type="EMBL" id="MBT9314540.1"/>
    </source>
</evidence>
<feature type="repeat" description="WD" evidence="3">
    <location>
        <begin position="787"/>
        <end position="828"/>
    </location>
</feature>
<dbReference type="SUPFAM" id="SSF52540">
    <property type="entry name" value="P-loop containing nucleoside triphosphate hydrolases"/>
    <property type="match status" value="1"/>
</dbReference>
<dbReference type="Pfam" id="PF00400">
    <property type="entry name" value="WD40"/>
    <property type="match status" value="11"/>
</dbReference>
<evidence type="ECO:0000313" key="6">
    <source>
        <dbReference type="Proteomes" id="UP000717364"/>
    </source>
</evidence>
<dbReference type="Pfam" id="PF00931">
    <property type="entry name" value="NB-ARC"/>
    <property type="match status" value="1"/>
</dbReference>
<dbReference type="InterPro" id="IPR019775">
    <property type="entry name" value="WD40_repeat_CS"/>
</dbReference>
<dbReference type="InterPro" id="IPR016032">
    <property type="entry name" value="Sig_transdc_resp-reg_C-effctor"/>
</dbReference>
<keyword evidence="6" id="KW-1185">Reference proteome</keyword>
<keyword evidence="2" id="KW-0677">Repeat</keyword>
<feature type="repeat" description="WD" evidence="3">
    <location>
        <begin position="971"/>
        <end position="1010"/>
    </location>
</feature>
<dbReference type="SUPFAM" id="SSF141571">
    <property type="entry name" value="Pentapeptide repeat-like"/>
    <property type="match status" value="1"/>
</dbReference>
<dbReference type="PROSITE" id="PS50294">
    <property type="entry name" value="WD_REPEATS_REGION"/>
    <property type="match status" value="8"/>
</dbReference>
<accession>A0A947DCC7</accession>
<dbReference type="GO" id="GO:0005829">
    <property type="term" value="C:cytosol"/>
    <property type="evidence" value="ECO:0007669"/>
    <property type="project" value="UniProtKB-ARBA"/>
</dbReference>
<feature type="repeat" description="WD" evidence="3">
    <location>
        <begin position="634"/>
        <end position="669"/>
    </location>
</feature>
<dbReference type="Gene3D" id="2.130.10.10">
    <property type="entry name" value="YVTN repeat-like/Quinoprotein amine dehydrogenase"/>
    <property type="match status" value="4"/>
</dbReference>
<dbReference type="PANTHER" id="PTHR22847">
    <property type="entry name" value="WD40 REPEAT PROTEIN"/>
    <property type="match status" value="1"/>
</dbReference>
<dbReference type="CDD" id="cd00200">
    <property type="entry name" value="WD40"/>
    <property type="match status" value="2"/>
</dbReference>
<comment type="caution">
    <text evidence="5">The sequence shown here is derived from an EMBL/GenBank/DDBJ whole genome shotgun (WGS) entry which is preliminary data.</text>
</comment>
<evidence type="ECO:0000256" key="1">
    <source>
        <dbReference type="ARBA" id="ARBA00022574"/>
    </source>
</evidence>
<dbReference type="Pfam" id="PF00805">
    <property type="entry name" value="Pentapeptide"/>
    <property type="match status" value="1"/>
</dbReference>
<dbReference type="RefSeq" id="WP_215607604.1">
    <property type="nucleotide sequence ID" value="NZ_JADOES010000004.1"/>
</dbReference>
<dbReference type="SUPFAM" id="SSF46894">
    <property type="entry name" value="C-terminal effector domain of the bipartite response regulators"/>
    <property type="match status" value="1"/>
</dbReference>
<dbReference type="InterPro" id="IPR002182">
    <property type="entry name" value="NB-ARC"/>
</dbReference>
<dbReference type="Gene3D" id="3.40.50.300">
    <property type="entry name" value="P-loop containing nucleotide triphosphate hydrolases"/>
    <property type="match status" value="1"/>
</dbReference>
<organism evidence="5 6">
    <name type="scientific">Leptothoe spongobia TAU-MAC 1115</name>
    <dbReference type="NCBI Taxonomy" id="1967444"/>
    <lineage>
        <taxon>Bacteria</taxon>
        <taxon>Bacillati</taxon>
        <taxon>Cyanobacteriota</taxon>
        <taxon>Cyanophyceae</taxon>
        <taxon>Nodosilineales</taxon>
        <taxon>Cymatolegaceae</taxon>
        <taxon>Leptothoe</taxon>
        <taxon>Leptothoe spongobia</taxon>
    </lineage>
</organism>
<dbReference type="PROSITE" id="PS00678">
    <property type="entry name" value="WD_REPEATS_1"/>
    <property type="match status" value="6"/>
</dbReference>
<evidence type="ECO:0000256" key="2">
    <source>
        <dbReference type="ARBA" id="ARBA00022737"/>
    </source>
</evidence>
<gene>
    <name evidence="5" type="ORF">IXB50_03775</name>
</gene>
<name>A0A947DCC7_9CYAN</name>
<feature type="repeat" description="WD" evidence="3">
    <location>
        <begin position="1122"/>
        <end position="1145"/>
    </location>
</feature>
<proteinExistence type="predicted"/>
<dbReference type="Gene3D" id="2.160.20.80">
    <property type="entry name" value="E3 ubiquitin-protein ligase SopA"/>
    <property type="match status" value="1"/>
</dbReference>
<keyword evidence="1 3" id="KW-0853">WD repeat</keyword>
<reference evidence="5" key="2">
    <citation type="journal article" date="2021" name="Mar. Drugs">
        <title>Genome Reduction and Secondary Metabolism of the Marine Sponge-Associated Cyanobacterium Leptothoe.</title>
        <authorList>
            <person name="Konstantinou D."/>
            <person name="Popin R.V."/>
            <person name="Fewer D.P."/>
            <person name="Sivonen K."/>
            <person name="Gkelis S."/>
        </authorList>
    </citation>
    <scope>NUCLEOTIDE SEQUENCE</scope>
    <source>
        <strain evidence="5">TAU-MAC 1115</strain>
    </source>
</reference>
<dbReference type="PANTHER" id="PTHR22847:SF637">
    <property type="entry name" value="WD REPEAT DOMAIN 5B"/>
    <property type="match status" value="1"/>
</dbReference>
<feature type="repeat" description="WD" evidence="3">
    <location>
        <begin position="829"/>
        <end position="870"/>
    </location>
</feature>
<dbReference type="PROSITE" id="PS50082">
    <property type="entry name" value="WD_REPEATS_2"/>
    <property type="match status" value="9"/>
</dbReference>
<reference evidence="5" key="1">
    <citation type="submission" date="2020-11" db="EMBL/GenBank/DDBJ databases">
        <authorList>
            <person name="Konstantinou D."/>
            <person name="Gkelis S."/>
            <person name="Popin R."/>
            <person name="Fewer D."/>
            <person name="Sivonen K."/>
        </authorList>
    </citation>
    <scope>NUCLEOTIDE SEQUENCE</scope>
    <source>
        <strain evidence="5">TAU-MAC 1115</strain>
    </source>
</reference>
<dbReference type="InterPro" id="IPR001680">
    <property type="entry name" value="WD40_rpt"/>
</dbReference>
<evidence type="ECO:0000256" key="3">
    <source>
        <dbReference type="PROSITE-ProRule" id="PRU00221"/>
    </source>
</evidence>
<dbReference type="GO" id="GO:0003677">
    <property type="term" value="F:DNA binding"/>
    <property type="evidence" value="ECO:0007669"/>
    <property type="project" value="InterPro"/>
</dbReference>
<dbReference type="InterPro" id="IPR020472">
    <property type="entry name" value="WD40_PAC1"/>
</dbReference>